<keyword evidence="2" id="KW-0813">Transport</keyword>
<feature type="domain" description="ABC transporter" evidence="5">
    <location>
        <begin position="5"/>
        <end position="235"/>
    </location>
</feature>
<sequence length="242" mass="24984">MVERLAITGAVRAYGAEAGVLGASLDVAAGEVHALIGLNGAGKTTLMRAALGMVRLDAGMIRIGGAPLERLPTAAWARVGHLIDRPFAYPDIDAAGNLAIAARLRGIPSADTAALAQAVLEDWGLARYGPVKAAKLSKGNRQRLGLAAALLAGPDLAILDEPTDGLDPVGVIALREAVRRLAGAGAGVLVSSHHLDEVARIADRISVMNRGRIIGALDPGGTDLERTFFALVLDDDVQRTTS</sequence>
<dbReference type="InterPro" id="IPR003593">
    <property type="entry name" value="AAA+_ATPase"/>
</dbReference>
<dbReference type="RefSeq" id="WP_153023423.1">
    <property type="nucleotide sequence ID" value="NZ_WIAO01000001.1"/>
</dbReference>
<comment type="caution">
    <text evidence="6">The sequence shown here is derived from an EMBL/GenBank/DDBJ whole genome shotgun (WGS) entry which is preliminary data.</text>
</comment>
<dbReference type="GO" id="GO:0005524">
    <property type="term" value="F:ATP binding"/>
    <property type="evidence" value="ECO:0007669"/>
    <property type="project" value="UniProtKB-KW"/>
</dbReference>
<reference evidence="6 7" key="1">
    <citation type="submission" date="2019-10" db="EMBL/GenBank/DDBJ databases">
        <title>Glycomyces albidus sp. nov., a novel actinomycete isolated from rhizosphere soil of wheat (Triticum aestivum L.).</title>
        <authorList>
            <person name="Qian L."/>
        </authorList>
    </citation>
    <scope>NUCLEOTIDE SEQUENCE [LARGE SCALE GENOMIC DNA]</scope>
    <source>
        <strain evidence="6 7">NEAU-7082</strain>
    </source>
</reference>
<dbReference type="InterPro" id="IPR027417">
    <property type="entry name" value="P-loop_NTPase"/>
</dbReference>
<dbReference type="SMART" id="SM00382">
    <property type="entry name" value="AAA"/>
    <property type="match status" value="1"/>
</dbReference>
<gene>
    <name evidence="6" type="ORF">GFD30_01435</name>
</gene>
<dbReference type="InterPro" id="IPR017871">
    <property type="entry name" value="ABC_transporter-like_CS"/>
</dbReference>
<dbReference type="InterPro" id="IPR003439">
    <property type="entry name" value="ABC_transporter-like_ATP-bd"/>
</dbReference>
<evidence type="ECO:0000256" key="3">
    <source>
        <dbReference type="ARBA" id="ARBA00022741"/>
    </source>
</evidence>
<dbReference type="PANTHER" id="PTHR43335:SF4">
    <property type="entry name" value="ABC TRANSPORTER, ATP-BINDING PROTEIN"/>
    <property type="match status" value="1"/>
</dbReference>
<dbReference type="EMBL" id="WIAO01000001">
    <property type="protein sequence ID" value="MQM24246.1"/>
    <property type="molecule type" value="Genomic_DNA"/>
</dbReference>
<dbReference type="PROSITE" id="PS00211">
    <property type="entry name" value="ABC_TRANSPORTER_1"/>
    <property type="match status" value="1"/>
</dbReference>
<dbReference type="PANTHER" id="PTHR43335">
    <property type="entry name" value="ABC TRANSPORTER, ATP-BINDING PROTEIN"/>
    <property type="match status" value="1"/>
</dbReference>
<evidence type="ECO:0000256" key="1">
    <source>
        <dbReference type="ARBA" id="ARBA00005417"/>
    </source>
</evidence>
<comment type="similarity">
    <text evidence="1">Belongs to the ABC transporter superfamily.</text>
</comment>
<organism evidence="6 7">
    <name type="scientific">Glycomyces albidus</name>
    <dbReference type="NCBI Taxonomy" id="2656774"/>
    <lineage>
        <taxon>Bacteria</taxon>
        <taxon>Bacillati</taxon>
        <taxon>Actinomycetota</taxon>
        <taxon>Actinomycetes</taxon>
        <taxon>Glycomycetales</taxon>
        <taxon>Glycomycetaceae</taxon>
        <taxon>Glycomyces</taxon>
    </lineage>
</organism>
<protein>
    <submittedName>
        <fullName evidence="6">ATP-binding cassette domain-containing protein</fullName>
    </submittedName>
</protein>
<evidence type="ECO:0000259" key="5">
    <source>
        <dbReference type="PROSITE" id="PS50893"/>
    </source>
</evidence>
<dbReference type="Proteomes" id="UP000477750">
    <property type="component" value="Unassembled WGS sequence"/>
</dbReference>
<proteinExistence type="inferred from homology"/>
<accession>A0A6L5G265</accession>
<dbReference type="AlphaFoldDB" id="A0A6L5G265"/>
<evidence type="ECO:0000256" key="2">
    <source>
        <dbReference type="ARBA" id="ARBA00022448"/>
    </source>
</evidence>
<keyword evidence="4 6" id="KW-0067">ATP-binding</keyword>
<evidence type="ECO:0000313" key="7">
    <source>
        <dbReference type="Proteomes" id="UP000477750"/>
    </source>
</evidence>
<keyword evidence="7" id="KW-1185">Reference proteome</keyword>
<dbReference type="SUPFAM" id="SSF52540">
    <property type="entry name" value="P-loop containing nucleoside triphosphate hydrolases"/>
    <property type="match status" value="1"/>
</dbReference>
<dbReference type="GO" id="GO:0016887">
    <property type="term" value="F:ATP hydrolysis activity"/>
    <property type="evidence" value="ECO:0007669"/>
    <property type="project" value="InterPro"/>
</dbReference>
<dbReference type="Pfam" id="PF00005">
    <property type="entry name" value="ABC_tran"/>
    <property type="match status" value="1"/>
</dbReference>
<evidence type="ECO:0000256" key="4">
    <source>
        <dbReference type="ARBA" id="ARBA00022840"/>
    </source>
</evidence>
<name>A0A6L5G265_9ACTN</name>
<dbReference type="PROSITE" id="PS50893">
    <property type="entry name" value="ABC_TRANSPORTER_2"/>
    <property type="match status" value="1"/>
</dbReference>
<keyword evidence="3" id="KW-0547">Nucleotide-binding</keyword>
<dbReference type="Gene3D" id="3.40.50.300">
    <property type="entry name" value="P-loop containing nucleotide triphosphate hydrolases"/>
    <property type="match status" value="1"/>
</dbReference>
<evidence type="ECO:0000313" key="6">
    <source>
        <dbReference type="EMBL" id="MQM24246.1"/>
    </source>
</evidence>